<dbReference type="RefSeq" id="WP_208613304.1">
    <property type="nucleotide sequence ID" value="NZ_FNSO01000004.1"/>
</dbReference>
<name>A0A1H4R3J6_9PSEU</name>
<evidence type="ECO:0000313" key="2">
    <source>
        <dbReference type="Proteomes" id="UP000199622"/>
    </source>
</evidence>
<accession>A0A1H4R3J6</accession>
<sequence length="69" mass="7743">MVKNADPLDDLLPAEIHLTGRTAAEVEADPRRGQLVQEFHDGELVLLSLSDELSVLARRGERLYCWISL</sequence>
<organism evidence="1 2">
    <name type="scientific">Amycolatopsis tolypomycina</name>
    <dbReference type="NCBI Taxonomy" id="208445"/>
    <lineage>
        <taxon>Bacteria</taxon>
        <taxon>Bacillati</taxon>
        <taxon>Actinomycetota</taxon>
        <taxon>Actinomycetes</taxon>
        <taxon>Pseudonocardiales</taxon>
        <taxon>Pseudonocardiaceae</taxon>
        <taxon>Amycolatopsis</taxon>
    </lineage>
</organism>
<gene>
    <name evidence="1" type="ORF">SAMN04489727_3143</name>
</gene>
<dbReference type="EMBL" id="FNSO01000004">
    <property type="protein sequence ID" value="SEC26433.1"/>
    <property type="molecule type" value="Genomic_DNA"/>
</dbReference>
<reference evidence="2" key="1">
    <citation type="submission" date="2016-10" db="EMBL/GenBank/DDBJ databases">
        <authorList>
            <person name="Varghese N."/>
            <person name="Submissions S."/>
        </authorList>
    </citation>
    <scope>NUCLEOTIDE SEQUENCE [LARGE SCALE GENOMIC DNA]</scope>
    <source>
        <strain evidence="2">DSM 44544</strain>
    </source>
</reference>
<dbReference type="Proteomes" id="UP000199622">
    <property type="component" value="Unassembled WGS sequence"/>
</dbReference>
<dbReference type="AlphaFoldDB" id="A0A1H4R3J6"/>
<evidence type="ECO:0000313" key="1">
    <source>
        <dbReference type="EMBL" id="SEC26433.1"/>
    </source>
</evidence>
<protein>
    <submittedName>
        <fullName evidence="1">Uncharacterized protein</fullName>
    </submittedName>
</protein>
<proteinExistence type="predicted"/>
<keyword evidence="2" id="KW-1185">Reference proteome</keyword>